<dbReference type="SMART" id="SM00895">
    <property type="entry name" value="FCD"/>
    <property type="match status" value="1"/>
</dbReference>
<dbReference type="RefSeq" id="WP_069321781.1">
    <property type="nucleotide sequence ID" value="NZ_MDDS01000068.1"/>
</dbReference>
<dbReference type="PRINTS" id="PR00035">
    <property type="entry name" value="HTHGNTR"/>
</dbReference>
<keyword evidence="2" id="KW-0238">DNA-binding</keyword>
<feature type="domain" description="HTH gntR-type" evidence="4">
    <location>
        <begin position="3"/>
        <end position="71"/>
    </location>
</feature>
<dbReference type="SUPFAM" id="SSF46785">
    <property type="entry name" value="Winged helix' DNA-binding domain"/>
    <property type="match status" value="1"/>
</dbReference>
<reference evidence="5 6" key="1">
    <citation type="submission" date="2016-08" db="EMBL/GenBank/DDBJ databases">
        <title>Draft genome of the agarase producing Sphingomonas sp. MCT13.</title>
        <authorList>
            <person name="D'Andrea M.M."/>
            <person name="Rossolini G.M."/>
            <person name="Thaller M.C."/>
        </authorList>
    </citation>
    <scope>NUCLEOTIDE SEQUENCE [LARGE SCALE GENOMIC DNA]</scope>
    <source>
        <strain evidence="5 6">MCT13</strain>
    </source>
</reference>
<comment type="caution">
    <text evidence="5">The sequence shown here is derived from an EMBL/GenBank/DDBJ whole genome shotgun (WGS) entry which is preliminary data.</text>
</comment>
<keyword evidence="6" id="KW-1185">Reference proteome</keyword>
<proteinExistence type="predicted"/>
<dbReference type="InterPro" id="IPR036388">
    <property type="entry name" value="WH-like_DNA-bd_sf"/>
</dbReference>
<sequence>MAGRASDRVYAQLRQAIDQGMIVPGQRLLEVEVAERFAVSRTPVREALIRLAREGVLEKAERGFGVPHDDRRTFFERIDARRLLDVEIARLAALATAQTAPRDTLEAELAAAEAAHADDEPQAFAQAHYALRDAVRVLAGNRLLARCAELVDDSFRVGRERLYAVEAYRDLTLKADRQLVEAIRSGDADAAVSATHLFLDAIEQVGQRRPD</sequence>
<dbReference type="EMBL" id="MDDS01000068">
    <property type="protein sequence ID" value="ODP36516.1"/>
    <property type="molecule type" value="Genomic_DNA"/>
</dbReference>
<evidence type="ECO:0000256" key="3">
    <source>
        <dbReference type="ARBA" id="ARBA00023163"/>
    </source>
</evidence>
<dbReference type="SUPFAM" id="SSF48008">
    <property type="entry name" value="GntR ligand-binding domain-like"/>
    <property type="match status" value="1"/>
</dbReference>
<dbReference type="OrthoDB" id="9809707at2"/>
<keyword evidence="3" id="KW-0804">Transcription</keyword>
<dbReference type="Gene3D" id="1.20.120.530">
    <property type="entry name" value="GntR ligand-binding domain-like"/>
    <property type="match status" value="1"/>
</dbReference>
<dbReference type="InterPro" id="IPR036390">
    <property type="entry name" value="WH_DNA-bd_sf"/>
</dbReference>
<dbReference type="Proteomes" id="UP000094487">
    <property type="component" value="Unassembled WGS sequence"/>
</dbReference>
<dbReference type="GO" id="GO:0003677">
    <property type="term" value="F:DNA binding"/>
    <property type="evidence" value="ECO:0007669"/>
    <property type="project" value="UniProtKB-KW"/>
</dbReference>
<evidence type="ECO:0000313" key="5">
    <source>
        <dbReference type="EMBL" id="ODP36516.1"/>
    </source>
</evidence>
<name>A0A1E3LRY7_9SPHN</name>
<keyword evidence="1" id="KW-0805">Transcription regulation</keyword>
<organism evidence="5 6">
    <name type="scientific">Sphingomonas turrisvirgatae</name>
    <dbReference type="NCBI Taxonomy" id="1888892"/>
    <lineage>
        <taxon>Bacteria</taxon>
        <taxon>Pseudomonadati</taxon>
        <taxon>Pseudomonadota</taxon>
        <taxon>Alphaproteobacteria</taxon>
        <taxon>Sphingomonadales</taxon>
        <taxon>Sphingomonadaceae</taxon>
        <taxon>Sphingomonas</taxon>
    </lineage>
</organism>
<dbReference type="PROSITE" id="PS50949">
    <property type="entry name" value="HTH_GNTR"/>
    <property type="match status" value="1"/>
</dbReference>
<dbReference type="PANTHER" id="PTHR43537:SF5">
    <property type="entry name" value="UXU OPERON TRANSCRIPTIONAL REGULATOR"/>
    <property type="match status" value="1"/>
</dbReference>
<dbReference type="Pfam" id="PF00392">
    <property type="entry name" value="GntR"/>
    <property type="match status" value="1"/>
</dbReference>
<dbReference type="GO" id="GO:0003700">
    <property type="term" value="F:DNA-binding transcription factor activity"/>
    <property type="evidence" value="ECO:0007669"/>
    <property type="project" value="InterPro"/>
</dbReference>
<dbReference type="InterPro" id="IPR000524">
    <property type="entry name" value="Tscrpt_reg_HTH_GntR"/>
</dbReference>
<dbReference type="InterPro" id="IPR008920">
    <property type="entry name" value="TF_FadR/GntR_C"/>
</dbReference>
<dbReference type="CDD" id="cd07377">
    <property type="entry name" value="WHTH_GntR"/>
    <property type="match status" value="1"/>
</dbReference>
<dbReference type="Gene3D" id="1.10.10.10">
    <property type="entry name" value="Winged helix-like DNA-binding domain superfamily/Winged helix DNA-binding domain"/>
    <property type="match status" value="1"/>
</dbReference>
<evidence type="ECO:0000313" key="6">
    <source>
        <dbReference type="Proteomes" id="UP000094487"/>
    </source>
</evidence>
<dbReference type="SMART" id="SM00345">
    <property type="entry name" value="HTH_GNTR"/>
    <property type="match status" value="1"/>
</dbReference>
<gene>
    <name evidence="5" type="ORF">BFL28_05905</name>
</gene>
<accession>A0A1E3LRY7</accession>
<dbReference type="InterPro" id="IPR011711">
    <property type="entry name" value="GntR_C"/>
</dbReference>
<dbReference type="PANTHER" id="PTHR43537">
    <property type="entry name" value="TRANSCRIPTIONAL REGULATOR, GNTR FAMILY"/>
    <property type="match status" value="1"/>
</dbReference>
<evidence type="ECO:0000259" key="4">
    <source>
        <dbReference type="PROSITE" id="PS50949"/>
    </source>
</evidence>
<protein>
    <recommendedName>
        <fullName evidence="4">HTH gntR-type domain-containing protein</fullName>
    </recommendedName>
</protein>
<evidence type="ECO:0000256" key="2">
    <source>
        <dbReference type="ARBA" id="ARBA00023125"/>
    </source>
</evidence>
<dbReference type="AlphaFoldDB" id="A0A1E3LRY7"/>
<evidence type="ECO:0000256" key="1">
    <source>
        <dbReference type="ARBA" id="ARBA00023015"/>
    </source>
</evidence>
<dbReference type="Pfam" id="PF07729">
    <property type="entry name" value="FCD"/>
    <property type="match status" value="1"/>
</dbReference>
<dbReference type="STRING" id="1888892.BFL28_05905"/>